<keyword evidence="7 11" id="KW-0406">Ion transport</keyword>
<evidence type="ECO:0000256" key="3">
    <source>
        <dbReference type="ARBA" id="ARBA00022461"/>
    </source>
</evidence>
<keyword evidence="13" id="KW-0732">Signal</keyword>
<dbReference type="AlphaFoldDB" id="A0A3M7QPM2"/>
<keyword evidence="9 11" id="KW-0739">Sodium transport</keyword>
<keyword evidence="10 11" id="KW-0407">Ion channel</keyword>
<evidence type="ECO:0000256" key="4">
    <source>
        <dbReference type="ARBA" id="ARBA00022692"/>
    </source>
</evidence>
<evidence type="ECO:0000256" key="9">
    <source>
        <dbReference type="ARBA" id="ARBA00023201"/>
    </source>
</evidence>
<evidence type="ECO:0000256" key="8">
    <source>
        <dbReference type="ARBA" id="ARBA00023136"/>
    </source>
</evidence>
<keyword evidence="2 11" id="KW-0813">Transport</keyword>
<evidence type="ECO:0000256" key="12">
    <source>
        <dbReference type="SAM" id="Phobius"/>
    </source>
</evidence>
<dbReference type="PANTHER" id="PTHR11690:SF248">
    <property type="entry name" value="PICKPOCKET 17, ISOFORM A"/>
    <property type="match status" value="1"/>
</dbReference>
<evidence type="ECO:0000256" key="13">
    <source>
        <dbReference type="SAM" id="SignalP"/>
    </source>
</evidence>
<organism evidence="14 15">
    <name type="scientific">Brachionus plicatilis</name>
    <name type="common">Marine rotifer</name>
    <name type="synonym">Brachionus muelleri</name>
    <dbReference type="NCBI Taxonomy" id="10195"/>
    <lineage>
        <taxon>Eukaryota</taxon>
        <taxon>Metazoa</taxon>
        <taxon>Spiralia</taxon>
        <taxon>Gnathifera</taxon>
        <taxon>Rotifera</taxon>
        <taxon>Eurotatoria</taxon>
        <taxon>Monogononta</taxon>
        <taxon>Pseudotrocha</taxon>
        <taxon>Ploima</taxon>
        <taxon>Brachionidae</taxon>
        <taxon>Brachionus</taxon>
    </lineage>
</organism>
<evidence type="ECO:0000256" key="7">
    <source>
        <dbReference type="ARBA" id="ARBA00023065"/>
    </source>
</evidence>
<evidence type="ECO:0000256" key="11">
    <source>
        <dbReference type="RuleBase" id="RU000679"/>
    </source>
</evidence>
<feature type="signal peptide" evidence="13">
    <location>
        <begin position="1"/>
        <end position="18"/>
    </location>
</feature>
<dbReference type="PRINTS" id="PR01078">
    <property type="entry name" value="AMINACHANNEL"/>
</dbReference>
<keyword evidence="4 11" id="KW-0812">Transmembrane</keyword>
<protein>
    <submittedName>
        <fullName evidence="14">Degenerin mec-10</fullName>
    </submittedName>
</protein>
<evidence type="ECO:0000313" key="15">
    <source>
        <dbReference type="Proteomes" id="UP000276133"/>
    </source>
</evidence>
<evidence type="ECO:0000256" key="6">
    <source>
        <dbReference type="ARBA" id="ARBA00023053"/>
    </source>
</evidence>
<keyword evidence="6" id="KW-0915">Sodium</keyword>
<dbReference type="EMBL" id="REGN01005453">
    <property type="protein sequence ID" value="RNA13292.1"/>
    <property type="molecule type" value="Genomic_DNA"/>
</dbReference>
<proteinExistence type="inferred from homology"/>
<dbReference type="Gene3D" id="1.10.287.770">
    <property type="entry name" value="YojJ-like"/>
    <property type="match status" value="1"/>
</dbReference>
<evidence type="ECO:0000256" key="5">
    <source>
        <dbReference type="ARBA" id="ARBA00022989"/>
    </source>
</evidence>
<evidence type="ECO:0000256" key="1">
    <source>
        <dbReference type="ARBA" id="ARBA00004141"/>
    </source>
</evidence>
<comment type="similarity">
    <text evidence="11">Belongs to the amiloride-sensitive sodium channel (TC 1.A.6) family.</text>
</comment>
<accession>A0A3M7QPM2</accession>
<name>A0A3M7QPM2_BRAPC</name>
<comment type="subcellular location">
    <subcellularLocation>
        <location evidence="1">Membrane</location>
        <topology evidence="1">Multi-pass membrane protein</topology>
    </subcellularLocation>
</comment>
<dbReference type="PANTHER" id="PTHR11690">
    <property type="entry name" value="AMILORIDE-SENSITIVE SODIUM CHANNEL-RELATED"/>
    <property type="match status" value="1"/>
</dbReference>
<dbReference type="InterPro" id="IPR020903">
    <property type="entry name" value="ENaC_CS"/>
</dbReference>
<comment type="caution">
    <text evidence="14">The sequence shown here is derived from an EMBL/GenBank/DDBJ whole genome shotgun (WGS) entry which is preliminary data.</text>
</comment>
<evidence type="ECO:0000256" key="2">
    <source>
        <dbReference type="ARBA" id="ARBA00022448"/>
    </source>
</evidence>
<evidence type="ECO:0000256" key="10">
    <source>
        <dbReference type="ARBA" id="ARBA00023303"/>
    </source>
</evidence>
<dbReference type="OrthoDB" id="6021021at2759"/>
<feature type="transmembrane region" description="Helical" evidence="12">
    <location>
        <begin position="351"/>
        <end position="376"/>
    </location>
</feature>
<sequence>MLDVAWLLLYTTVPLTITSSFEFNINSSSPFDISGAPLFARSPGPSLIEITFQIYCLVYHLCIFQGKKCDEDDFVMYHDYHYGNCFRFNGNKSNVIKTKKSDWKNGLRLELFVGDPDEQQQFTYKAGIRVIVHNQTDSVFSDENGIDVSVGSQTNIGITRTMIKRRPYPYSNCIDNYQSKQILHRNTFMKIIAARYPQMNKYSQIFCLKTCLQEFLINKCGCFDLSLPRPDNSSINCTGCETKDDLNCVQLQESQFYESEIEKCYSFCPNECFQVLYETKVSSAKYPSKWYASILKNSTNLFHQLATYDFEQMQQMILMVNVFYEQMNYNLIEEYPELSIDALLAFIGGNLGLFLGISVLSLVEIIEFGIYLVYFFMAKLLQFNKLAANKTKSPMRCSSFYNFYTIKKILNLIRKVNFHLFCLVMIKQKN</sequence>
<dbReference type="Proteomes" id="UP000276133">
    <property type="component" value="Unassembled WGS sequence"/>
</dbReference>
<dbReference type="Pfam" id="PF00858">
    <property type="entry name" value="ASC"/>
    <property type="match status" value="1"/>
</dbReference>
<dbReference type="PROSITE" id="PS01206">
    <property type="entry name" value="ASC"/>
    <property type="match status" value="1"/>
</dbReference>
<keyword evidence="5 12" id="KW-1133">Transmembrane helix</keyword>
<keyword evidence="15" id="KW-1185">Reference proteome</keyword>
<dbReference type="GO" id="GO:0015280">
    <property type="term" value="F:ligand-gated sodium channel activity"/>
    <property type="evidence" value="ECO:0007669"/>
    <property type="project" value="TreeGrafter"/>
</dbReference>
<dbReference type="InterPro" id="IPR001873">
    <property type="entry name" value="ENaC"/>
</dbReference>
<keyword evidence="3 11" id="KW-0894">Sodium channel</keyword>
<evidence type="ECO:0000313" key="14">
    <source>
        <dbReference type="EMBL" id="RNA13292.1"/>
    </source>
</evidence>
<gene>
    <name evidence="14" type="ORF">BpHYR1_035988</name>
</gene>
<feature type="chain" id="PRO_5018298652" evidence="13">
    <location>
        <begin position="19"/>
        <end position="430"/>
    </location>
</feature>
<keyword evidence="8 12" id="KW-0472">Membrane</keyword>
<dbReference type="GO" id="GO:0005886">
    <property type="term" value="C:plasma membrane"/>
    <property type="evidence" value="ECO:0007669"/>
    <property type="project" value="TreeGrafter"/>
</dbReference>
<reference evidence="14 15" key="1">
    <citation type="journal article" date="2018" name="Sci. Rep.">
        <title>Genomic signatures of local adaptation to the degree of environmental predictability in rotifers.</title>
        <authorList>
            <person name="Franch-Gras L."/>
            <person name="Hahn C."/>
            <person name="Garcia-Roger E.M."/>
            <person name="Carmona M.J."/>
            <person name="Serra M."/>
            <person name="Gomez A."/>
        </authorList>
    </citation>
    <scope>NUCLEOTIDE SEQUENCE [LARGE SCALE GENOMIC DNA]</scope>
    <source>
        <strain evidence="14">HYR1</strain>
    </source>
</reference>
<dbReference type="Gene3D" id="2.60.470.10">
    <property type="entry name" value="Acid-sensing ion channels like domains"/>
    <property type="match status" value="1"/>
</dbReference>